<dbReference type="InterPro" id="IPR006629">
    <property type="entry name" value="LITAF"/>
</dbReference>
<evidence type="ECO:0000259" key="9">
    <source>
        <dbReference type="PROSITE" id="PS51837"/>
    </source>
</evidence>
<keyword evidence="11" id="KW-1185">Reference proteome</keyword>
<evidence type="ECO:0000256" key="8">
    <source>
        <dbReference type="SAM" id="Phobius"/>
    </source>
</evidence>
<dbReference type="InterPro" id="IPR037519">
    <property type="entry name" value="LITAF_fam"/>
</dbReference>
<evidence type="ECO:0000313" key="11">
    <source>
        <dbReference type="Proteomes" id="UP000215902"/>
    </source>
</evidence>
<dbReference type="GO" id="GO:0008270">
    <property type="term" value="F:zinc ion binding"/>
    <property type="evidence" value="ECO:0007669"/>
    <property type="project" value="TreeGrafter"/>
</dbReference>
<evidence type="ECO:0000256" key="6">
    <source>
        <dbReference type="ARBA" id="ARBA00022833"/>
    </source>
</evidence>
<reference evidence="10 11" key="1">
    <citation type="submission" date="2017-06" db="EMBL/GenBank/DDBJ databases">
        <title>A platform for efficient transgenesis in Macrostomum lignano, a flatworm model organism for stem cell research.</title>
        <authorList>
            <person name="Berezikov E."/>
        </authorList>
    </citation>
    <scope>NUCLEOTIDE SEQUENCE [LARGE SCALE GENOMIC DNA]</scope>
    <source>
        <strain evidence="10">DV1</strain>
        <tissue evidence="10">Whole organism</tissue>
    </source>
</reference>
<dbReference type="STRING" id="282301.A0A267G228"/>
<sequence length="113" mass="12481">MEKSLQATPPAYDVPQGCYQQQQQPPAVQVVDKPSVSFDKHPVTMMCPHCRVNITTAVNQINGLAPWLVCGGLALVGCFFGCCIIPFFIDKLKDAEHRCPSCQQVVGRHRLIN</sequence>
<dbReference type="PANTHER" id="PTHR23292:SF6">
    <property type="entry name" value="FI16602P1-RELATED"/>
    <property type="match status" value="1"/>
</dbReference>
<dbReference type="OrthoDB" id="5599753at2759"/>
<keyword evidence="7 8" id="KW-0472">Membrane</keyword>
<gene>
    <name evidence="10" type="ORF">BOX15_Mlig030806g2</name>
</gene>
<evidence type="ECO:0000256" key="1">
    <source>
        <dbReference type="ARBA" id="ARBA00004414"/>
    </source>
</evidence>
<comment type="subcellular location">
    <subcellularLocation>
        <location evidence="2">Endosome membrane</location>
        <topology evidence="2">Peripheral membrane protein</topology>
    </subcellularLocation>
    <subcellularLocation>
        <location evidence="1">Late endosome membrane</location>
    </subcellularLocation>
    <subcellularLocation>
        <location evidence="3">Lysosome membrane</location>
        <topology evidence="3">Peripheral membrane protein</topology>
        <orientation evidence="3">Cytoplasmic side</orientation>
    </subcellularLocation>
</comment>
<evidence type="ECO:0000256" key="5">
    <source>
        <dbReference type="ARBA" id="ARBA00022723"/>
    </source>
</evidence>
<evidence type="ECO:0000256" key="7">
    <source>
        <dbReference type="ARBA" id="ARBA00023136"/>
    </source>
</evidence>
<organism evidence="10 11">
    <name type="scientific">Macrostomum lignano</name>
    <dbReference type="NCBI Taxonomy" id="282301"/>
    <lineage>
        <taxon>Eukaryota</taxon>
        <taxon>Metazoa</taxon>
        <taxon>Spiralia</taxon>
        <taxon>Lophotrochozoa</taxon>
        <taxon>Platyhelminthes</taxon>
        <taxon>Rhabditophora</taxon>
        <taxon>Macrostomorpha</taxon>
        <taxon>Macrostomida</taxon>
        <taxon>Macrostomidae</taxon>
        <taxon>Macrostomum</taxon>
    </lineage>
</organism>
<name>A0A267G228_9PLAT</name>
<evidence type="ECO:0000256" key="2">
    <source>
        <dbReference type="ARBA" id="ARBA00004481"/>
    </source>
</evidence>
<keyword evidence="8" id="KW-1133">Transmembrane helix</keyword>
<feature type="domain" description="LITAF" evidence="9">
    <location>
        <begin position="27"/>
        <end position="111"/>
    </location>
</feature>
<dbReference type="Pfam" id="PF10601">
    <property type="entry name" value="zf-LITAF-like"/>
    <property type="match status" value="1"/>
</dbReference>
<dbReference type="GO" id="GO:0031902">
    <property type="term" value="C:late endosome membrane"/>
    <property type="evidence" value="ECO:0007669"/>
    <property type="project" value="UniProtKB-SubCell"/>
</dbReference>
<keyword evidence="8" id="KW-0812">Transmembrane</keyword>
<dbReference type="SMART" id="SM00714">
    <property type="entry name" value="LITAF"/>
    <property type="match status" value="1"/>
</dbReference>
<protein>
    <recommendedName>
        <fullName evidence="9">LITAF domain-containing protein</fullName>
    </recommendedName>
</protein>
<evidence type="ECO:0000256" key="3">
    <source>
        <dbReference type="ARBA" id="ARBA00004630"/>
    </source>
</evidence>
<keyword evidence="6" id="KW-0862">Zinc</keyword>
<accession>A0A267G228</accession>
<comment type="similarity">
    <text evidence="4">Belongs to the CDIP1/LITAF family.</text>
</comment>
<dbReference type="GO" id="GO:0005765">
    <property type="term" value="C:lysosomal membrane"/>
    <property type="evidence" value="ECO:0007669"/>
    <property type="project" value="UniProtKB-SubCell"/>
</dbReference>
<evidence type="ECO:0000313" key="10">
    <source>
        <dbReference type="EMBL" id="PAA79339.1"/>
    </source>
</evidence>
<dbReference type="PANTHER" id="PTHR23292">
    <property type="entry name" value="LIPOPOLYSACCHARIDE-INDUCED TUMOR NECROSIS FACTOR-ALPHA FACTOR"/>
    <property type="match status" value="1"/>
</dbReference>
<dbReference type="AlphaFoldDB" id="A0A267G228"/>
<proteinExistence type="inferred from homology"/>
<dbReference type="EMBL" id="NIVC01000640">
    <property type="protein sequence ID" value="PAA79339.1"/>
    <property type="molecule type" value="Genomic_DNA"/>
</dbReference>
<feature type="transmembrane region" description="Helical" evidence="8">
    <location>
        <begin position="64"/>
        <end position="89"/>
    </location>
</feature>
<dbReference type="PROSITE" id="PS51837">
    <property type="entry name" value="LITAF"/>
    <property type="match status" value="1"/>
</dbReference>
<dbReference type="Proteomes" id="UP000215902">
    <property type="component" value="Unassembled WGS sequence"/>
</dbReference>
<keyword evidence="5" id="KW-0479">Metal-binding</keyword>
<comment type="caution">
    <text evidence="10">The sequence shown here is derived from an EMBL/GenBank/DDBJ whole genome shotgun (WGS) entry which is preliminary data.</text>
</comment>
<evidence type="ECO:0000256" key="4">
    <source>
        <dbReference type="ARBA" id="ARBA00005975"/>
    </source>
</evidence>